<dbReference type="Gene3D" id="3.30.505.50">
    <property type="entry name" value="Sigma 54 modulation/S30EA ribosomal protein, C-terminal domain"/>
    <property type="match status" value="2"/>
</dbReference>
<dbReference type="PANTHER" id="PTHR33231">
    <property type="entry name" value="30S RIBOSOMAL PROTEIN"/>
    <property type="match status" value="1"/>
</dbReference>
<dbReference type="InterPro" id="IPR038416">
    <property type="entry name" value="Ribosom_S30AE_C_sf"/>
</dbReference>
<dbReference type="Pfam" id="PF16321">
    <property type="entry name" value="Ribosom_S30AE_C"/>
    <property type="match status" value="1"/>
</dbReference>
<protein>
    <submittedName>
        <fullName evidence="2">Dormancy-associated translation inhibitor</fullName>
    </submittedName>
</protein>
<comment type="caution">
    <text evidence="2">The sequence shown here is derived from an EMBL/GenBank/DDBJ whole genome shotgun (WGS) entry which is preliminary data.</text>
</comment>
<dbReference type="PANTHER" id="PTHR33231:SF1">
    <property type="entry name" value="30S RIBOSOMAL PROTEIN"/>
    <property type="match status" value="1"/>
</dbReference>
<dbReference type="Proteomes" id="UP001500620">
    <property type="component" value="Unassembled WGS sequence"/>
</dbReference>
<dbReference type="RefSeq" id="WP_345122126.1">
    <property type="nucleotide sequence ID" value="NZ_BAABAT010000002.1"/>
</dbReference>
<gene>
    <name evidence="2" type="ORF">GCM10022255_012220</name>
</gene>
<feature type="domain" description="Sigma 54 modulation/S30EA ribosomal protein C-terminal" evidence="1">
    <location>
        <begin position="117"/>
        <end position="158"/>
    </location>
</feature>
<dbReference type="EMBL" id="BAABAT010000002">
    <property type="protein sequence ID" value="GAA4245324.1"/>
    <property type="molecule type" value="Genomic_DNA"/>
</dbReference>
<evidence type="ECO:0000313" key="2">
    <source>
        <dbReference type="EMBL" id="GAA4245324.1"/>
    </source>
</evidence>
<reference evidence="3" key="1">
    <citation type="journal article" date="2019" name="Int. J. Syst. Evol. Microbiol.">
        <title>The Global Catalogue of Microorganisms (GCM) 10K type strain sequencing project: providing services to taxonomists for standard genome sequencing and annotation.</title>
        <authorList>
            <consortium name="The Broad Institute Genomics Platform"/>
            <consortium name="The Broad Institute Genome Sequencing Center for Infectious Disease"/>
            <person name="Wu L."/>
            <person name="Ma J."/>
        </authorList>
    </citation>
    <scope>NUCLEOTIDE SEQUENCE [LARGE SCALE GENOMIC DNA]</scope>
    <source>
        <strain evidence="3">JCM 17441</strain>
    </source>
</reference>
<accession>A0ABP8CZI0</accession>
<organism evidence="2 3">
    <name type="scientific">Dactylosporangium darangshiense</name>
    <dbReference type="NCBI Taxonomy" id="579108"/>
    <lineage>
        <taxon>Bacteria</taxon>
        <taxon>Bacillati</taxon>
        <taxon>Actinomycetota</taxon>
        <taxon>Actinomycetes</taxon>
        <taxon>Micromonosporales</taxon>
        <taxon>Micromonosporaceae</taxon>
        <taxon>Dactylosporangium</taxon>
    </lineage>
</organism>
<dbReference type="InterPro" id="IPR050574">
    <property type="entry name" value="HPF/YfiA_ribosome-assoc"/>
</dbReference>
<proteinExistence type="predicted"/>
<evidence type="ECO:0000259" key="1">
    <source>
        <dbReference type="Pfam" id="PF16321"/>
    </source>
</evidence>
<keyword evidence="3" id="KW-1185">Reference proteome</keyword>
<name>A0ABP8CZI0_9ACTN</name>
<sequence length="239" mass="25997">MQSITLAARGVQPHERACAEALFSAVLTRHGLPGGLRLRLTGAACADGPLLVQANLRVHGAPARIQVAGRDAAEALAAGAARLDRQVRRLRSDWEPWPWPDPERRALAVPGRTGLTRVKVVRLYRRRVCQAAARLAAMDYDAFLFTDAETGEDAVLHRAGPSGLQLTRQHSMHPAAVPGVPEPTVNPRRPPVLTPEEAAERMAEGWLPFLFFTDRASGRGNLAYRRYDAGTGLVVPSRT</sequence>
<dbReference type="InterPro" id="IPR032528">
    <property type="entry name" value="Ribosom_S30AE_C"/>
</dbReference>
<evidence type="ECO:0000313" key="3">
    <source>
        <dbReference type="Proteomes" id="UP001500620"/>
    </source>
</evidence>